<name>A0AAV3YGD2_9GAST</name>
<accession>A0AAV3YGD2</accession>
<feature type="compositionally biased region" description="Basic and acidic residues" evidence="1">
    <location>
        <begin position="84"/>
        <end position="94"/>
    </location>
</feature>
<dbReference type="EMBL" id="BLXT01000975">
    <property type="protein sequence ID" value="GFN82063.1"/>
    <property type="molecule type" value="Genomic_DNA"/>
</dbReference>
<proteinExistence type="predicted"/>
<feature type="region of interest" description="Disordered" evidence="1">
    <location>
        <begin position="84"/>
        <end position="117"/>
    </location>
</feature>
<sequence>MTTAQRERIPGAGSGTRESCGQEQLIQPCTIASSLTFEVTVAVAEYNMGSSGRHLFFPAVGCALSSATTSLGQERDKTRIRKAEAVHEAPAQRKRELRKQAQQRAQQDATRAESSPS</sequence>
<evidence type="ECO:0000313" key="3">
    <source>
        <dbReference type="Proteomes" id="UP000735302"/>
    </source>
</evidence>
<organism evidence="2 3">
    <name type="scientific">Plakobranchus ocellatus</name>
    <dbReference type="NCBI Taxonomy" id="259542"/>
    <lineage>
        <taxon>Eukaryota</taxon>
        <taxon>Metazoa</taxon>
        <taxon>Spiralia</taxon>
        <taxon>Lophotrochozoa</taxon>
        <taxon>Mollusca</taxon>
        <taxon>Gastropoda</taxon>
        <taxon>Heterobranchia</taxon>
        <taxon>Euthyneura</taxon>
        <taxon>Panpulmonata</taxon>
        <taxon>Sacoglossa</taxon>
        <taxon>Placobranchoidea</taxon>
        <taxon>Plakobranchidae</taxon>
        <taxon>Plakobranchus</taxon>
    </lineage>
</organism>
<gene>
    <name evidence="2" type="ORF">PoB_000856900</name>
</gene>
<dbReference type="AlphaFoldDB" id="A0AAV3YGD2"/>
<dbReference type="Proteomes" id="UP000735302">
    <property type="component" value="Unassembled WGS sequence"/>
</dbReference>
<reference evidence="2 3" key="1">
    <citation type="journal article" date="2021" name="Elife">
        <title>Chloroplast acquisition without the gene transfer in kleptoplastic sea slugs, Plakobranchus ocellatus.</title>
        <authorList>
            <person name="Maeda T."/>
            <person name="Takahashi S."/>
            <person name="Yoshida T."/>
            <person name="Shimamura S."/>
            <person name="Takaki Y."/>
            <person name="Nagai Y."/>
            <person name="Toyoda A."/>
            <person name="Suzuki Y."/>
            <person name="Arimoto A."/>
            <person name="Ishii H."/>
            <person name="Satoh N."/>
            <person name="Nishiyama T."/>
            <person name="Hasebe M."/>
            <person name="Maruyama T."/>
            <person name="Minagawa J."/>
            <person name="Obokata J."/>
            <person name="Shigenobu S."/>
        </authorList>
    </citation>
    <scope>NUCLEOTIDE SEQUENCE [LARGE SCALE GENOMIC DNA]</scope>
</reference>
<feature type="region of interest" description="Disordered" evidence="1">
    <location>
        <begin position="1"/>
        <end position="23"/>
    </location>
</feature>
<feature type="compositionally biased region" description="Low complexity" evidence="1">
    <location>
        <begin position="100"/>
        <end position="109"/>
    </location>
</feature>
<evidence type="ECO:0008006" key="4">
    <source>
        <dbReference type="Google" id="ProtNLM"/>
    </source>
</evidence>
<evidence type="ECO:0000313" key="2">
    <source>
        <dbReference type="EMBL" id="GFN82063.1"/>
    </source>
</evidence>
<protein>
    <recommendedName>
        <fullName evidence="4">Small EDRK-rich factor-like N-terminal domain-containing protein</fullName>
    </recommendedName>
</protein>
<keyword evidence="3" id="KW-1185">Reference proteome</keyword>
<comment type="caution">
    <text evidence="2">The sequence shown here is derived from an EMBL/GenBank/DDBJ whole genome shotgun (WGS) entry which is preliminary data.</text>
</comment>
<evidence type="ECO:0000256" key="1">
    <source>
        <dbReference type="SAM" id="MobiDB-lite"/>
    </source>
</evidence>